<dbReference type="SUPFAM" id="SSF53448">
    <property type="entry name" value="Nucleotide-diphospho-sugar transferases"/>
    <property type="match status" value="1"/>
</dbReference>
<dbReference type="GO" id="GO:0008466">
    <property type="term" value="F:glycogenin glucosyltransferase activity"/>
    <property type="evidence" value="ECO:0007669"/>
    <property type="project" value="UniProtKB-EC"/>
</dbReference>
<dbReference type="Proteomes" id="UP000016923">
    <property type="component" value="Unassembled WGS sequence"/>
</dbReference>
<evidence type="ECO:0000256" key="13">
    <source>
        <dbReference type="ARBA" id="ARBA00057883"/>
    </source>
</evidence>
<keyword evidence="6" id="KW-0320">Glycogen biosynthesis</keyword>
<protein>
    <recommendedName>
        <fullName evidence="10">glycogenin glucosyltransferase</fullName>
        <ecNumber evidence="10">2.4.1.186</ecNumber>
    </recommendedName>
</protein>
<feature type="compositionally biased region" description="Low complexity" evidence="14">
    <location>
        <begin position="793"/>
        <end position="810"/>
    </location>
</feature>
<dbReference type="InterPro" id="IPR002495">
    <property type="entry name" value="Glyco_trans_8"/>
</dbReference>
<dbReference type="Pfam" id="PF01501">
    <property type="entry name" value="Glyco_transf_8"/>
    <property type="match status" value="1"/>
</dbReference>
<accession>S3CSY1</accession>
<evidence type="ECO:0000256" key="2">
    <source>
        <dbReference type="ARBA" id="ARBA00004496"/>
    </source>
</evidence>
<evidence type="ECO:0000256" key="8">
    <source>
        <dbReference type="ARBA" id="ARBA00023211"/>
    </source>
</evidence>
<evidence type="ECO:0000256" key="1">
    <source>
        <dbReference type="ARBA" id="ARBA00001936"/>
    </source>
</evidence>
<comment type="cofactor">
    <cofactor evidence="1">
        <name>Mn(2+)</name>
        <dbReference type="ChEBI" id="CHEBI:29035"/>
    </cofactor>
</comment>
<comment type="subcellular location">
    <subcellularLocation>
        <location evidence="2">Cytoplasm</location>
    </subcellularLocation>
</comment>
<dbReference type="EMBL" id="KE148147">
    <property type="protein sequence ID" value="EPE09753.1"/>
    <property type="molecule type" value="Genomic_DNA"/>
</dbReference>
<sequence>MAHHGEDVYATLLTNDTYLPGALVLAHSLRDAGTSKKLAVLVTLDSVATEVVTQLKNVFDYVLSVPRIKNEAAPGNLNLMNRPDLHSAFTKINLWKQLQFRKIVYIDADVVAYRAPDELFELEHAFAAAPDIGWPDLFNTGVMVITPNLGEYYALSAMAQRGISFDGADQGLLNMHFKNSYHRLPFTYNVTPSAHYQYLPAYRHFQSSISMVHFIGSDKPWFQGRSASHGGGAYDEMVGQWWAVYDRHYRAATPSLQEPGLSTPTPPEVVQYFVKGEYNPTVSYKLTADELTLDLGRSTYGQHSETLPPPPHSYFQQPAPPSYPQHTHDSHAHHGHHEASQEQHHYHSEQHHQEEAPTGNAPPPMSSPPPPEKENAHIHPSTSFENYDGNTHAETREDQVQGHEAGTSQPPAPEHKNEPTQPPMEKSWDAQWQPPPADAKPEAMNFPQAHYEMSQDTTPFVAPQRYPSPPRDMWYEVPKAAPAATYQKPASIFPWETNQPAPTRVFVDPPPPPPAHEPAHTGSSSVDLKTEPTTPTMSSTTRELPPSDPWANFARSNAWDGVPQIERYVDAFQRQHGRTKSRSRAPGSLNFSGVGGISGGPDDKAGGGADASSSSPAWRRGSRVTDFPSEVERPSLPVTPAPIRRSTHWGAEDVAVDAGGERRLPAAHGVPQQVDWVCVHGVVWTPADCLCSLTNALGNHKDPATRLQKLAQEQSRLLLEKLGQAQDNENTESGGGGDETPKTTMTIPLRHLPPGSEGILSPTYVAQAPVVSPKPVKPGGLETSSVRSIYDQSSGDSSANDAATSDSTDGQTPEYAHITEPAYLGPGLAFEKDEDVPAYGVTAALPSEEELDVLET</sequence>
<dbReference type="GO" id="GO:0005737">
    <property type="term" value="C:cytoplasm"/>
    <property type="evidence" value="ECO:0007669"/>
    <property type="project" value="UniProtKB-SubCell"/>
</dbReference>
<evidence type="ECO:0000256" key="14">
    <source>
        <dbReference type="SAM" id="MobiDB-lite"/>
    </source>
</evidence>
<keyword evidence="4 15" id="KW-0808">Transferase</keyword>
<organism evidence="15 16">
    <name type="scientific">Ophiostoma piceae (strain UAMH 11346)</name>
    <name type="common">Sap stain fungus</name>
    <dbReference type="NCBI Taxonomy" id="1262450"/>
    <lineage>
        <taxon>Eukaryota</taxon>
        <taxon>Fungi</taxon>
        <taxon>Dikarya</taxon>
        <taxon>Ascomycota</taxon>
        <taxon>Pezizomycotina</taxon>
        <taxon>Sordariomycetes</taxon>
        <taxon>Sordariomycetidae</taxon>
        <taxon>Ophiostomatales</taxon>
        <taxon>Ophiostomataceae</taxon>
        <taxon>Ophiostoma</taxon>
    </lineage>
</organism>
<feature type="region of interest" description="Disordered" evidence="14">
    <location>
        <begin position="574"/>
        <end position="643"/>
    </location>
</feature>
<keyword evidence="8" id="KW-0464">Manganese</keyword>
<evidence type="ECO:0000256" key="7">
    <source>
        <dbReference type="ARBA" id="ARBA00023180"/>
    </source>
</evidence>
<keyword evidence="3" id="KW-0963">Cytoplasm</keyword>
<keyword evidence="7" id="KW-0325">Glycoprotein</keyword>
<comment type="catalytic activity">
    <reaction evidence="11">
        <text>[1,4-alpha-D-glucosyl](n)-L-tyrosyl-[glycogenin] + UDP-alpha-D-glucose = [1,4-alpha-D-glucosyl](n+1)-L-tyrosyl-[glycogenin] + UDP + H(+)</text>
        <dbReference type="Rhea" id="RHEA:56560"/>
        <dbReference type="Rhea" id="RHEA-COMP:14606"/>
        <dbReference type="Rhea" id="RHEA-COMP:14607"/>
        <dbReference type="ChEBI" id="CHEBI:15378"/>
        <dbReference type="ChEBI" id="CHEBI:58223"/>
        <dbReference type="ChEBI" id="CHEBI:58885"/>
        <dbReference type="ChEBI" id="CHEBI:140574"/>
        <dbReference type="EC" id="2.4.1.186"/>
    </reaction>
</comment>
<dbReference type="GO" id="GO:0046872">
    <property type="term" value="F:metal ion binding"/>
    <property type="evidence" value="ECO:0007669"/>
    <property type="project" value="UniProtKB-KW"/>
</dbReference>
<evidence type="ECO:0000256" key="9">
    <source>
        <dbReference type="ARBA" id="ARBA00038162"/>
    </source>
</evidence>
<dbReference type="EC" id="2.4.1.186" evidence="10"/>
<evidence type="ECO:0000256" key="12">
    <source>
        <dbReference type="ARBA" id="ARBA00052293"/>
    </source>
</evidence>
<name>S3CSY1_OPHP1</name>
<dbReference type="PANTHER" id="PTHR11183">
    <property type="entry name" value="GLYCOGENIN SUBFAMILY MEMBER"/>
    <property type="match status" value="1"/>
</dbReference>
<keyword evidence="5" id="KW-0479">Metal-binding</keyword>
<dbReference type="GO" id="GO:0005978">
    <property type="term" value="P:glycogen biosynthetic process"/>
    <property type="evidence" value="ECO:0007669"/>
    <property type="project" value="UniProtKB-KW"/>
</dbReference>
<feature type="compositionally biased region" description="Pro residues" evidence="14">
    <location>
        <begin position="360"/>
        <end position="370"/>
    </location>
</feature>
<gene>
    <name evidence="15" type="ORF">F503_07529</name>
</gene>
<dbReference type="AlphaFoldDB" id="S3CSY1"/>
<proteinExistence type="inferred from homology"/>
<dbReference type="FunFam" id="3.90.550.10:FF:000092">
    <property type="entry name" value="Glycogenin 2"/>
    <property type="match status" value="1"/>
</dbReference>
<feature type="compositionally biased region" description="Low complexity" evidence="14">
    <location>
        <begin position="531"/>
        <end position="541"/>
    </location>
</feature>
<evidence type="ECO:0000256" key="10">
    <source>
        <dbReference type="ARBA" id="ARBA00038934"/>
    </source>
</evidence>
<feature type="compositionally biased region" description="Polar residues" evidence="14">
    <location>
        <begin position="380"/>
        <end position="389"/>
    </location>
</feature>
<evidence type="ECO:0000256" key="5">
    <source>
        <dbReference type="ARBA" id="ARBA00022723"/>
    </source>
</evidence>
<evidence type="ECO:0000256" key="11">
    <source>
        <dbReference type="ARBA" id="ARBA00050886"/>
    </source>
</evidence>
<reference evidence="15 16" key="1">
    <citation type="journal article" date="2013" name="BMC Genomics">
        <title>The genome and transcriptome of the pine saprophyte Ophiostoma piceae, and a comparison with the bark beetle-associated pine pathogen Grosmannia clavigera.</title>
        <authorList>
            <person name="Haridas S."/>
            <person name="Wang Y."/>
            <person name="Lim L."/>
            <person name="Massoumi Alamouti S."/>
            <person name="Jackman S."/>
            <person name="Docking R."/>
            <person name="Robertson G."/>
            <person name="Birol I."/>
            <person name="Bohlmann J."/>
            <person name="Breuil C."/>
        </authorList>
    </citation>
    <scope>NUCLEOTIDE SEQUENCE [LARGE SCALE GENOMIC DNA]</scope>
    <source>
        <strain evidence="15 16">UAMH 11346</strain>
    </source>
</reference>
<evidence type="ECO:0000256" key="3">
    <source>
        <dbReference type="ARBA" id="ARBA00022490"/>
    </source>
</evidence>
<evidence type="ECO:0000313" key="15">
    <source>
        <dbReference type="EMBL" id="EPE09753.1"/>
    </source>
</evidence>
<comment type="catalytic activity">
    <reaction evidence="12">
        <text>L-tyrosyl-[glycogenin] + UDP-alpha-D-glucose = alpha-D-glucosyl-L-tyrosyl-[glycogenin] + UDP + H(+)</text>
        <dbReference type="Rhea" id="RHEA:23360"/>
        <dbReference type="Rhea" id="RHEA-COMP:14604"/>
        <dbReference type="Rhea" id="RHEA-COMP:14605"/>
        <dbReference type="ChEBI" id="CHEBI:15378"/>
        <dbReference type="ChEBI" id="CHEBI:46858"/>
        <dbReference type="ChEBI" id="CHEBI:58223"/>
        <dbReference type="ChEBI" id="CHEBI:58885"/>
        <dbReference type="ChEBI" id="CHEBI:140573"/>
        <dbReference type="EC" id="2.4.1.186"/>
    </reaction>
</comment>
<dbReference type="InterPro" id="IPR029044">
    <property type="entry name" value="Nucleotide-diphossugar_trans"/>
</dbReference>
<evidence type="ECO:0000256" key="6">
    <source>
        <dbReference type="ARBA" id="ARBA00023056"/>
    </source>
</evidence>
<evidence type="ECO:0000256" key="4">
    <source>
        <dbReference type="ARBA" id="ARBA00022679"/>
    </source>
</evidence>
<dbReference type="STRING" id="1262450.S3CSY1"/>
<keyword evidence="16" id="KW-1185">Reference proteome</keyword>
<dbReference type="OMA" id="MVHFIGP"/>
<dbReference type="VEuPathDB" id="FungiDB:F503_07529"/>
<dbReference type="InterPro" id="IPR050587">
    <property type="entry name" value="GNT1/Glycosyltrans_8"/>
</dbReference>
<feature type="region of interest" description="Disordered" evidence="14">
    <location>
        <begin position="722"/>
        <end position="747"/>
    </location>
</feature>
<dbReference type="Gene3D" id="3.90.550.10">
    <property type="entry name" value="Spore Coat Polysaccharide Biosynthesis Protein SpsA, Chain A"/>
    <property type="match status" value="1"/>
</dbReference>
<dbReference type="OrthoDB" id="2014201at2759"/>
<feature type="compositionally biased region" description="Pro residues" evidence="14">
    <location>
        <begin position="307"/>
        <end position="323"/>
    </location>
</feature>
<evidence type="ECO:0000313" key="16">
    <source>
        <dbReference type="Proteomes" id="UP000016923"/>
    </source>
</evidence>
<feature type="region of interest" description="Disordered" evidence="14">
    <location>
        <begin position="790"/>
        <end position="820"/>
    </location>
</feature>
<dbReference type="eggNOG" id="KOG1950">
    <property type="taxonomic scope" value="Eukaryota"/>
</dbReference>
<comment type="similarity">
    <text evidence="9">Belongs to the glycosyltransferase 8 family. Glycogenin subfamily.</text>
</comment>
<feature type="region of interest" description="Disordered" evidence="14">
    <location>
        <begin position="299"/>
        <end position="446"/>
    </location>
</feature>
<feature type="compositionally biased region" description="Basic and acidic residues" evidence="14">
    <location>
        <begin position="391"/>
        <end position="401"/>
    </location>
</feature>
<feature type="compositionally biased region" description="Basic and acidic residues" evidence="14">
    <location>
        <begin position="326"/>
        <end position="355"/>
    </location>
</feature>
<dbReference type="CDD" id="cd02537">
    <property type="entry name" value="GT8_Glycogenin"/>
    <property type="match status" value="1"/>
</dbReference>
<feature type="region of interest" description="Disordered" evidence="14">
    <location>
        <begin position="494"/>
        <end position="552"/>
    </location>
</feature>
<comment type="function">
    <text evidence="13">Self-glucosylating initiator of glycogen synthesis. It catalyzes the formation of a short alpha (1,4)-glucosyl chain covalently attached via a glucose 1-O-tyrosyl linkage to internal tyrosine residues and these chains act as primers for the elongation reaction catalyzed by glycogen synthase.</text>
</comment>
<dbReference type="HOGENOM" id="CLU_017171_2_0_1"/>